<evidence type="ECO:0000313" key="3">
    <source>
        <dbReference type="Proteomes" id="UP000799640"/>
    </source>
</evidence>
<dbReference type="AlphaFoldDB" id="A0A6G1IAL2"/>
<feature type="region of interest" description="Disordered" evidence="1">
    <location>
        <begin position="1"/>
        <end position="118"/>
    </location>
</feature>
<accession>A0A6G1IAL2</accession>
<evidence type="ECO:0000313" key="2">
    <source>
        <dbReference type="EMBL" id="KAF2405025.1"/>
    </source>
</evidence>
<proteinExistence type="predicted"/>
<organism evidence="2 3">
    <name type="scientific">Trichodelitschia bisporula</name>
    <dbReference type="NCBI Taxonomy" id="703511"/>
    <lineage>
        <taxon>Eukaryota</taxon>
        <taxon>Fungi</taxon>
        <taxon>Dikarya</taxon>
        <taxon>Ascomycota</taxon>
        <taxon>Pezizomycotina</taxon>
        <taxon>Dothideomycetes</taxon>
        <taxon>Dothideomycetes incertae sedis</taxon>
        <taxon>Phaeotrichales</taxon>
        <taxon>Phaeotrichaceae</taxon>
        <taxon>Trichodelitschia</taxon>
    </lineage>
</organism>
<dbReference type="OrthoDB" id="5337308at2759"/>
<protein>
    <submittedName>
        <fullName evidence="2">Uncharacterized protein</fullName>
    </submittedName>
</protein>
<sequence>MELCVGSDAPKNDEVPSASDPHSPHGGLQSSSDAGNASGPDGNDYEDNGSDGKESDVKYSGGESSIGKAYDGDHSSGHGGDGSSASWMFHSSNDSDSPLEQAVAPKMKEQRSSCRWSPPHDHDTYPLNWFGSVERGRALLAMMKAGSLAEASRIYGNDASSKFPDLTGDVMKDFGWATERGDGKLNQFITMYYNMYDVLETTDDPFGVDIMVDHLYPWFDEENNFHKQGTKASYKNTYLVDSGIIIAWSNFSPGHMIARNQDIEWDPEDPPDFETAEIPPPLHHWSDFAHLFWREQCIENLVDPATLRYVACDWIINEATHHIVKYAILCLTQELELPRWETGPFVISMEEDEGLALLGSPKGRGIGWMLLQHKDTFGVKAVTHALCFRTALSKDFFPGEWYESIEIIFVIDDVPAEAAGENKIPHG</sequence>
<feature type="compositionally biased region" description="Basic and acidic residues" evidence="1">
    <location>
        <begin position="106"/>
        <end position="118"/>
    </location>
</feature>
<keyword evidence="3" id="KW-1185">Reference proteome</keyword>
<dbReference type="EMBL" id="ML996687">
    <property type="protein sequence ID" value="KAF2405025.1"/>
    <property type="molecule type" value="Genomic_DNA"/>
</dbReference>
<dbReference type="Proteomes" id="UP000799640">
    <property type="component" value="Unassembled WGS sequence"/>
</dbReference>
<evidence type="ECO:0000256" key="1">
    <source>
        <dbReference type="SAM" id="MobiDB-lite"/>
    </source>
</evidence>
<name>A0A6G1IAL2_9PEZI</name>
<feature type="compositionally biased region" description="Polar residues" evidence="1">
    <location>
        <begin position="89"/>
        <end position="98"/>
    </location>
</feature>
<gene>
    <name evidence="2" type="ORF">EJ06DRAFT_545634</name>
</gene>
<reference evidence="2" key="1">
    <citation type="journal article" date="2020" name="Stud. Mycol.">
        <title>101 Dothideomycetes genomes: a test case for predicting lifestyles and emergence of pathogens.</title>
        <authorList>
            <person name="Haridas S."/>
            <person name="Albert R."/>
            <person name="Binder M."/>
            <person name="Bloem J."/>
            <person name="Labutti K."/>
            <person name="Salamov A."/>
            <person name="Andreopoulos B."/>
            <person name="Baker S."/>
            <person name="Barry K."/>
            <person name="Bills G."/>
            <person name="Bluhm B."/>
            <person name="Cannon C."/>
            <person name="Castanera R."/>
            <person name="Culley D."/>
            <person name="Daum C."/>
            <person name="Ezra D."/>
            <person name="Gonzalez J."/>
            <person name="Henrissat B."/>
            <person name="Kuo A."/>
            <person name="Liang C."/>
            <person name="Lipzen A."/>
            <person name="Lutzoni F."/>
            <person name="Magnuson J."/>
            <person name="Mondo S."/>
            <person name="Nolan M."/>
            <person name="Ohm R."/>
            <person name="Pangilinan J."/>
            <person name="Park H.-J."/>
            <person name="Ramirez L."/>
            <person name="Alfaro M."/>
            <person name="Sun H."/>
            <person name="Tritt A."/>
            <person name="Yoshinaga Y."/>
            <person name="Zwiers L.-H."/>
            <person name="Turgeon B."/>
            <person name="Goodwin S."/>
            <person name="Spatafora J."/>
            <person name="Crous P."/>
            <person name="Grigoriev I."/>
        </authorList>
    </citation>
    <scope>NUCLEOTIDE SEQUENCE</scope>
    <source>
        <strain evidence="2">CBS 262.69</strain>
    </source>
</reference>